<feature type="transmembrane region" description="Helical" evidence="1">
    <location>
        <begin position="123"/>
        <end position="144"/>
    </location>
</feature>
<keyword evidence="1" id="KW-1133">Transmembrane helix</keyword>
<keyword evidence="1" id="KW-0472">Membrane</keyword>
<dbReference type="EMBL" id="NDYC01000026">
    <property type="protein sequence ID" value="OXZ27119.1"/>
    <property type="molecule type" value="Genomic_DNA"/>
</dbReference>
<evidence type="ECO:0000313" key="3">
    <source>
        <dbReference type="EMBL" id="OXZ27119.1"/>
    </source>
</evidence>
<dbReference type="PANTHER" id="PTHR14969:SF13">
    <property type="entry name" value="AT30094P"/>
    <property type="match status" value="1"/>
</dbReference>
<feature type="transmembrane region" description="Helical" evidence="1">
    <location>
        <begin position="174"/>
        <end position="195"/>
    </location>
</feature>
<proteinExistence type="predicted"/>
<evidence type="ECO:0000256" key="1">
    <source>
        <dbReference type="SAM" id="Phobius"/>
    </source>
</evidence>
<protein>
    <submittedName>
        <fullName evidence="3">Phosphatase</fullName>
    </submittedName>
</protein>
<gene>
    <name evidence="3" type="ORF">B9N49_05955</name>
</gene>
<organism evidence="3 4">
    <name type="scientific">Finegoldia magna</name>
    <name type="common">Peptostreptococcus magnus</name>
    <dbReference type="NCBI Taxonomy" id="1260"/>
    <lineage>
        <taxon>Bacteria</taxon>
        <taxon>Bacillati</taxon>
        <taxon>Bacillota</taxon>
        <taxon>Tissierellia</taxon>
        <taxon>Tissierellales</taxon>
        <taxon>Peptoniphilaceae</taxon>
        <taxon>Finegoldia</taxon>
    </lineage>
</organism>
<sequence length="209" mass="24139">MNKYDWFVIISSIVLLSITFFLGFVILKDNETNLDRRLKEHFTKMGHNSLIAMMAKITKFGNVETLMIISIPIVFFTVSQHNYVSASAIIMSVMLSVIAVHTLKFIFRRKRPKVTTGINYMGYSFPSGHSCVSMSFYLTIAYVLSYGYKFFFVTMLIAIVFAFMIAISRIILGVHWFTDVVIGSFIGLICAYWSIYMFKMNYYFTFIFG</sequence>
<dbReference type="AlphaFoldDB" id="A0A233V3Z1"/>
<dbReference type="CDD" id="cd03392">
    <property type="entry name" value="PAP2_like_2"/>
    <property type="match status" value="1"/>
</dbReference>
<dbReference type="InterPro" id="IPR000326">
    <property type="entry name" value="PAP2/HPO"/>
</dbReference>
<comment type="caution">
    <text evidence="3">The sequence shown here is derived from an EMBL/GenBank/DDBJ whole genome shotgun (WGS) entry which is preliminary data.</text>
</comment>
<dbReference type="RefSeq" id="WP_094205938.1">
    <property type="nucleotide sequence ID" value="NZ_CAUPKI010000004.1"/>
</dbReference>
<feature type="transmembrane region" description="Helical" evidence="1">
    <location>
        <begin position="150"/>
        <end position="167"/>
    </location>
</feature>
<dbReference type="SUPFAM" id="SSF48317">
    <property type="entry name" value="Acid phosphatase/Vanadium-dependent haloperoxidase"/>
    <property type="match status" value="1"/>
</dbReference>
<name>A0A233V3Z1_FINMA</name>
<dbReference type="PANTHER" id="PTHR14969">
    <property type="entry name" value="SPHINGOSINE-1-PHOSPHATE PHOSPHOHYDROLASE"/>
    <property type="match status" value="1"/>
</dbReference>
<dbReference type="SMART" id="SM00014">
    <property type="entry name" value="acidPPc"/>
    <property type="match status" value="1"/>
</dbReference>
<accession>A0A233V3Z1</accession>
<dbReference type="Gene3D" id="1.20.144.10">
    <property type="entry name" value="Phosphatidic acid phosphatase type 2/haloperoxidase"/>
    <property type="match status" value="1"/>
</dbReference>
<feature type="transmembrane region" description="Helical" evidence="1">
    <location>
        <begin position="60"/>
        <end position="78"/>
    </location>
</feature>
<dbReference type="Pfam" id="PF01569">
    <property type="entry name" value="PAP2"/>
    <property type="match status" value="1"/>
</dbReference>
<keyword evidence="1" id="KW-0812">Transmembrane</keyword>
<feature type="transmembrane region" description="Helical" evidence="1">
    <location>
        <begin position="6"/>
        <end position="27"/>
    </location>
</feature>
<feature type="domain" description="Phosphatidic acid phosphatase type 2/haloperoxidase" evidence="2">
    <location>
        <begin position="84"/>
        <end position="195"/>
    </location>
</feature>
<feature type="transmembrane region" description="Helical" evidence="1">
    <location>
        <begin position="84"/>
        <end position="103"/>
    </location>
</feature>
<dbReference type="Proteomes" id="UP000215413">
    <property type="component" value="Unassembled WGS sequence"/>
</dbReference>
<evidence type="ECO:0000313" key="4">
    <source>
        <dbReference type="Proteomes" id="UP000215413"/>
    </source>
</evidence>
<reference evidence="4" key="1">
    <citation type="submission" date="2017-04" db="EMBL/GenBank/DDBJ databases">
        <title>Finegoldia magna isolated from orthopedic joint implant-associated infections.</title>
        <authorList>
            <person name="Bjorklund S."/>
            <person name="Bruggemann H."/>
            <person name="Jensen A."/>
            <person name="Hellmark B."/>
            <person name="Soderquist B."/>
        </authorList>
    </citation>
    <scope>NUCLEOTIDE SEQUENCE [LARGE SCALE GENOMIC DNA]</scope>
    <source>
        <strain evidence="4">CCUG 54800</strain>
    </source>
</reference>
<evidence type="ECO:0000259" key="2">
    <source>
        <dbReference type="SMART" id="SM00014"/>
    </source>
</evidence>
<dbReference type="InterPro" id="IPR036938">
    <property type="entry name" value="PAP2/HPO_sf"/>
</dbReference>